<reference evidence="1" key="1">
    <citation type="submission" date="2014-08" db="EMBL/GenBank/DDBJ databases">
        <authorList>
            <person name="Falentin Helene"/>
        </authorList>
    </citation>
    <scope>NUCLEOTIDE SEQUENCE</scope>
</reference>
<organism evidence="1">
    <name type="scientific">Propionibacterium freudenreichii subsp. freudenreichii</name>
    <dbReference type="NCBI Taxonomy" id="66712"/>
    <lineage>
        <taxon>Bacteria</taxon>
        <taxon>Bacillati</taxon>
        <taxon>Actinomycetota</taxon>
        <taxon>Actinomycetes</taxon>
        <taxon>Propionibacteriales</taxon>
        <taxon>Propionibacteriaceae</taxon>
        <taxon>Propionibacterium</taxon>
    </lineage>
</organism>
<dbReference type="SMR" id="A0A0B7P051"/>
<dbReference type="PANTHER" id="PTHR10000:SF8">
    <property type="entry name" value="HAD SUPERFAMILY HYDROLASE-LIKE, TYPE 3"/>
    <property type="match status" value="1"/>
</dbReference>
<protein>
    <submittedName>
        <fullName evidence="1">Cof-like hydrolase</fullName>
    </submittedName>
</protein>
<dbReference type="Pfam" id="PF08282">
    <property type="entry name" value="Hydrolase_3"/>
    <property type="match status" value="1"/>
</dbReference>
<dbReference type="InterPro" id="IPR036412">
    <property type="entry name" value="HAD-like_sf"/>
</dbReference>
<dbReference type="InterPro" id="IPR023214">
    <property type="entry name" value="HAD_sf"/>
</dbReference>
<name>A0A0B7P051_PROFF</name>
<keyword evidence="1" id="KW-0378">Hydrolase</keyword>
<dbReference type="EMBL" id="LM676425">
    <property type="protein sequence ID" value="CEP26787.1"/>
    <property type="molecule type" value="Genomic_DNA"/>
</dbReference>
<dbReference type="Gene3D" id="3.30.1240.10">
    <property type="match status" value="1"/>
</dbReference>
<accession>A0A0B7P051</accession>
<sequence>MTGTVPHEDIRLIATDLDGTFLGAGGRLVPRNVEAVRAAAARGITIVVATGRPYRWTDVIDPLADIHPLLLSSNGAVIADPATGRVLHHWPIDPADGLAFGAALVRRVPDAGFAVEFASHGWGADARYVAAHPEGEPDLVAPLADLMAFDDVVKLLALSPSTHTEALAAAAVEPAAGRIDPTFSFVRDEGLVECSAPGVSKASALKVVMAERGIDSGQAMAFGDMPNDLPMLRLVGHPYVMANGHRIMLEAGFPIAGYSDDGAVGAVIDRMLHIAGPRRP</sequence>
<dbReference type="SUPFAM" id="SSF56784">
    <property type="entry name" value="HAD-like"/>
    <property type="match status" value="1"/>
</dbReference>
<dbReference type="PANTHER" id="PTHR10000">
    <property type="entry name" value="PHOSPHOSERINE PHOSPHATASE"/>
    <property type="match status" value="1"/>
</dbReference>
<dbReference type="Gene3D" id="3.40.50.1000">
    <property type="entry name" value="HAD superfamily/HAD-like"/>
    <property type="match status" value="1"/>
</dbReference>
<dbReference type="AlphaFoldDB" id="A0A0B7P051"/>
<dbReference type="GO" id="GO:0005829">
    <property type="term" value="C:cytosol"/>
    <property type="evidence" value="ECO:0007669"/>
    <property type="project" value="TreeGrafter"/>
</dbReference>
<dbReference type="GO" id="GO:0000287">
    <property type="term" value="F:magnesium ion binding"/>
    <property type="evidence" value="ECO:0007669"/>
    <property type="project" value="TreeGrafter"/>
</dbReference>
<proteinExistence type="predicted"/>
<evidence type="ECO:0000313" key="1">
    <source>
        <dbReference type="EMBL" id="CEP26787.1"/>
    </source>
</evidence>
<dbReference type="GO" id="GO:0016791">
    <property type="term" value="F:phosphatase activity"/>
    <property type="evidence" value="ECO:0007669"/>
    <property type="project" value="TreeGrafter"/>
</dbReference>
<gene>
    <name evidence="1" type="primary">cof</name>
    <name evidence="1" type="ORF">PFCIRM138_09915</name>
</gene>